<comment type="caution">
    <text evidence="1">The sequence shown here is derived from an EMBL/GenBank/DDBJ whole genome shotgun (WGS) entry which is preliminary data.</text>
</comment>
<dbReference type="AlphaFoldDB" id="A0A7J6UR78"/>
<gene>
    <name evidence="1" type="ORF">FRX31_035376</name>
</gene>
<name>A0A7J6UR78_THATH</name>
<evidence type="ECO:0000313" key="1">
    <source>
        <dbReference type="EMBL" id="KAF5175037.1"/>
    </source>
</evidence>
<organism evidence="1 2">
    <name type="scientific">Thalictrum thalictroides</name>
    <name type="common">Rue-anemone</name>
    <name type="synonym">Anemone thalictroides</name>
    <dbReference type="NCBI Taxonomy" id="46969"/>
    <lineage>
        <taxon>Eukaryota</taxon>
        <taxon>Viridiplantae</taxon>
        <taxon>Streptophyta</taxon>
        <taxon>Embryophyta</taxon>
        <taxon>Tracheophyta</taxon>
        <taxon>Spermatophyta</taxon>
        <taxon>Magnoliopsida</taxon>
        <taxon>Ranunculales</taxon>
        <taxon>Ranunculaceae</taxon>
        <taxon>Thalictroideae</taxon>
        <taxon>Thalictrum</taxon>
    </lineage>
</organism>
<protein>
    <submittedName>
        <fullName evidence="1">Uncharacterized protein</fullName>
    </submittedName>
</protein>
<dbReference type="EMBL" id="JABWDY010044568">
    <property type="protein sequence ID" value="KAF5175037.1"/>
    <property type="molecule type" value="Genomic_DNA"/>
</dbReference>
<keyword evidence="2" id="KW-1185">Reference proteome</keyword>
<proteinExistence type="predicted"/>
<sequence>MAQDKHVQMPKSNHTELEMCNHLAGCTSQASYVHDEMDVQGCDYSVLLMKKKMCAISMYCRHTCSQSDMKKTGFTDRFHFLLPCLRKMLDLL</sequence>
<evidence type="ECO:0000313" key="2">
    <source>
        <dbReference type="Proteomes" id="UP000554482"/>
    </source>
</evidence>
<reference evidence="1 2" key="1">
    <citation type="submission" date="2020-06" db="EMBL/GenBank/DDBJ databases">
        <title>Transcriptomic and genomic resources for Thalictrum thalictroides and T. hernandezii: Facilitating candidate gene discovery in an emerging model plant lineage.</title>
        <authorList>
            <person name="Arias T."/>
            <person name="Riano-Pachon D.M."/>
            <person name="Di Stilio V.S."/>
        </authorList>
    </citation>
    <scope>NUCLEOTIDE SEQUENCE [LARGE SCALE GENOMIC DNA]</scope>
    <source>
        <strain evidence="2">cv. WT478/WT964</strain>
        <tissue evidence="1">Leaves</tissue>
    </source>
</reference>
<accession>A0A7J6UR78</accession>
<dbReference type="Proteomes" id="UP000554482">
    <property type="component" value="Unassembled WGS sequence"/>
</dbReference>